<accession>A0A511QPX6</accession>
<evidence type="ECO:0000259" key="19">
    <source>
        <dbReference type="SMART" id="SM01002"/>
    </source>
</evidence>
<dbReference type="Pfam" id="PF01262">
    <property type="entry name" value="AlaDh_PNT_C"/>
    <property type="match status" value="1"/>
</dbReference>
<dbReference type="InterPro" id="IPR024605">
    <property type="entry name" value="NADP_transhyd_a_C"/>
</dbReference>
<dbReference type="OrthoDB" id="9804592at2"/>
<dbReference type="Proteomes" id="UP000321113">
    <property type="component" value="Unassembled WGS sequence"/>
</dbReference>
<comment type="caution">
    <text evidence="21">The sequence shown here is derived from an EMBL/GenBank/DDBJ whole genome shotgun (WGS) entry which is preliminary data.</text>
</comment>
<evidence type="ECO:0000256" key="6">
    <source>
        <dbReference type="ARBA" id="ARBA00022519"/>
    </source>
</evidence>
<dbReference type="Pfam" id="PF05222">
    <property type="entry name" value="AlaDh_PNT_N"/>
    <property type="match status" value="1"/>
</dbReference>
<feature type="transmembrane region" description="Helical" evidence="18">
    <location>
        <begin position="401"/>
        <end position="419"/>
    </location>
</feature>
<comment type="subcellular location">
    <subcellularLocation>
        <location evidence="2">Cell inner membrane</location>
        <topology evidence="2">Multi-pass membrane protein</topology>
    </subcellularLocation>
</comment>
<dbReference type="GO" id="GO:0008750">
    <property type="term" value="F:proton-translocating NAD(P)+ transhydrogenase activity"/>
    <property type="evidence" value="ECO:0007669"/>
    <property type="project" value="UniProtKB-EC"/>
</dbReference>
<dbReference type="GO" id="GO:0016491">
    <property type="term" value="F:oxidoreductase activity"/>
    <property type="evidence" value="ECO:0007669"/>
    <property type="project" value="InterPro"/>
</dbReference>
<dbReference type="RefSeq" id="WP_119007956.1">
    <property type="nucleotide sequence ID" value="NZ_BJXK01000005.1"/>
</dbReference>
<comment type="function">
    <text evidence="1 16">The transhydrogenation between NADH and NADP is coupled to respiration and ATP hydrolysis and functions as a proton pump across the membrane.</text>
</comment>
<evidence type="ECO:0000256" key="13">
    <source>
        <dbReference type="ARBA" id="ARBA00023136"/>
    </source>
</evidence>
<dbReference type="PANTHER" id="PTHR10160">
    <property type="entry name" value="NAD(P) TRANSHYDROGENASE"/>
    <property type="match status" value="1"/>
</dbReference>
<feature type="transmembrane region" description="Helical" evidence="18">
    <location>
        <begin position="168"/>
        <end position="191"/>
    </location>
</feature>
<dbReference type="CDD" id="cd05304">
    <property type="entry name" value="Rubrum_tdh"/>
    <property type="match status" value="1"/>
</dbReference>
<protein>
    <recommendedName>
        <fullName evidence="15 16">NAD(P) transhydrogenase subunit alpha</fullName>
        <ecNumber evidence="4 16">7.1.1.1</ecNumber>
    </recommendedName>
</protein>
<dbReference type="InterPro" id="IPR026255">
    <property type="entry name" value="NADP_transhyd_a"/>
</dbReference>
<keyword evidence="12 16" id="KW-0520">NAD</keyword>
<keyword evidence="8 16" id="KW-0547">Nucleotide-binding</keyword>
<keyword evidence="9 16" id="KW-0521">NADP</keyword>
<evidence type="ECO:0000313" key="21">
    <source>
        <dbReference type="EMBL" id="GEM79385.1"/>
    </source>
</evidence>
<proteinExistence type="inferred from homology"/>
<dbReference type="PIRSF" id="PIRSF000203">
    <property type="entry name" value="NADP_transhydrogenase_alpha"/>
    <property type="match status" value="1"/>
</dbReference>
<feature type="domain" description="Alanine dehydrogenase/pyridine nucleotide transhydrogenase NAD(H)-binding" evidence="19">
    <location>
        <begin position="146"/>
        <end position="311"/>
    </location>
</feature>
<dbReference type="InterPro" id="IPR007886">
    <property type="entry name" value="AlaDH/PNT_N"/>
</dbReference>
<evidence type="ECO:0000259" key="20">
    <source>
        <dbReference type="SMART" id="SM01003"/>
    </source>
</evidence>
<dbReference type="SMART" id="SM01002">
    <property type="entry name" value="AlaDh_PNT_C"/>
    <property type="match status" value="1"/>
</dbReference>
<evidence type="ECO:0000256" key="14">
    <source>
        <dbReference type="ARBA" id="ARBA00048202"/>
    </source>
</evidence>
<dbReference type="GO" id="GO:0006740">
    <property type="term" value="P:NADPH regeneration"/>
    <property type="evidence" value="ECO:0007669"/>
    <property type="project" value="TreeGrafter"/>
</dbReference>
<evidence type="ECO:0000313" key="22">
    <source>
        <dbReference type="Proteomes" id="UP000321113"/>
    </source>
</evidence>
<reference evidence="21 22" key="1">
    <citation type="submission" date="2019-07" db="EMBL/GenBank/DDBJ databases">
        <title>Whole genome shotgun sequence of Vibrio superstes NBRC 103154.</title>
        <authorList>
            <person name="Hosoyama A."/>
            <person name="Uohara A."/>
            <person name="Ohji S."/>
            <person name="Ichikawa N."/>
        </authorList>
    </citation>
    <scope>NUCLEOTIDE SEQUENCE [LARGE SCALE GENOMIC DNA]</scope>
    <source>
        <strain evidence="21 22">NBRC 103154</strain>
    </source>
</reference>
<gene>
    <name evidence="21" type="ORF">VSU01S_16300</name>
</gene>
<dbReference type="InterPro" id="IPR008142">
    <property type="entry name" value="AlaDH/PNT_CS1"/>
</dbReference>
<keyword evidence="10 16" id="KW-1278">Translocase</keyword>
<dbReference type="Pfam" id="PF12769">
    <property type="entry name" value="PNTB_4TM"/>
    <property type="match status" value="1"/>
</dbReference>
<dbReference type="EC" id="7.1.1.1" evidence="4 16"/>
<keyword evidence="13 18" id="KW-0472">Membrane</keyword>
<evidence type="ECO:0000256" key="18">
    <source>
        <dbReference type="SAM" id="Phobius"/>
    </source>
</evidence>
<evidence type="ECO:0000256" key="16">
    <source>
        <dbReference type="PIRNR" id="PIRNR000203"/>
    </source>
</evidence>
<sequence>MQIGVPRESLAGETRVAATPKTVEQLIKLGFDVSIEGEAGALASFDNQAFESAGATIVDHAAVWNADLILKVNAPSDEEIALLKDGASLVSFVWPAQNPELMEKLSSKNINVMAMDAVPRISRAQALDALSSMANIAGYRAVVEAAHEFGRFFTGQITAAGKVPPAKVLVAGAGVAGLAAIGAAGSLGAIVRSFDVRPEVKEQVESMGAEFLEVDFQEDTGAGDGYAKEMSDEFNKKAEELYAEQAKDVDIIITTALIPGRPAPKLITKEMVDSMKSGSVIVDLAAANGGNCAYTEADKVITTANGVKVIGYTDMVGRLPTQSSQLYGTNIVNLLKLLCKEKDGNIDIDFEDVVLRGVTVVKEGEVTWPAPPIQVSAQPQAAPKAAPVKPEPKKDEPVSPVKKLAGLVIGLGAFAWVASVAPAAFLAHFTVFVLACIVGYYVVWNVTHALHTPLMSVTNAISGIIIVGALLQIGQGNGVVTFLAFIAVLIASINIFGGFTVTKRMLEMFRKD</sequence>
<dbReference type="SMART" id="SM01003">
    <property type="entry name" value="AlaDh_PNT_N"/>
    <property type="match status" value="1"/>
</dbReference>
<keyword evidence="7 18" id="KW-0812">Transmembrane</keyword>
<evidence type="ECO:0000256" key="15">
    <source>
        <dbReference type="ARBA" id="ARBA00071831"/>
    </source>
</evidence>
<feature type="transmembrane region" description="Helical" evidence="18">
    <location>
        <begin position="456"/>
        <end position="473"/>
    </location>
</feature>
<keyword evidence="22" id="KW-1185">Reference proteome</keyword>
<dbReference type="SUPFAM" id="SSF51735">
    <property type="entry name" value="NAD(P)-binding Rossmann-fold domains"/>
    <property type="match status" value="1"/>
</dbReference>
<dbReference type="InterPro" id="IPR007698">
    <property type="entry name" value="AlaDH/PNT_NAD(H)-bd"/>
</dbReference>
<dbReference type="NCBIfam" id="TIGR00561">
    <property type="entry name" value="pntA"/>
    <property type="match status" value="1"/>
</dbReference>
<dbReference type="PROSITE" id="PS00836">
    <property type="entry name" value="ALADH_PNT_1"/>
    <property type="match status" value="1"/>
</dbReference>
<feature type="domain" description="Alanine dehydrogenase/pyridine nucleotide transhydrogenase N-terminal" evidence="20">
    <location>
        <begin position="4"/>
        <end position="137"/>
    </location>
</feature>
<dbReference type="SUPFAM" id="SSF52283">
    <property type="entry name" value="Formate/glycerate dehydrogenase catalytic domain-like"/>
    <property type="match status" value="1"/>
</dbReference>
<dbReference type="AlphaFoldDB" id="A0A511QPX6"/>
<feature type="transmembrane region" description="Helical" evidence="18">
    <location>
        <begin position="479"/>
        <end position="501"/>
    </location>
</feature>
<evidence type="ECO:0000256" key="4">
    <source>
        <dbReference type="ARBA" id="ARBA00012943"/>
    </source>
</evidence>
<evidence type="ECO:0000256" key="8">
    <source>
        <dbReference type="ARBA" id="ARBA00022741"/>
    </source>
</evidence>
<dbReference type="Gene3D" id="3.40.50.720">
    <property type="entry name" value="NAD(P)-binding Rossmann-like Domain"/>
    <property type="match status" value="2"/>
</dbReference>
<evidence type="ECO:0000256" key="5">
    <source>
        <dbReference type="ARBA" id="ARBA00022475"/>
    </source>
</evidence>
<evidence type="ECO:0000256" key="7">
    <source>
        <dbReference type="ARBA" id="ARBA00022692"/>
    </source>
</evidence>
<dbReference type="NCBIfam" id="NF006942">
    <property type="entry name" value="PRK09424.1"/>
    <property type="match status" value="1"/>
</dbReference>
<evidence type="ECO:0000256" key="1">
    <source>
        <dbReference type="ARBA" id="ARBA00003943"/>
    </source>
</evidence>
<evidence type="ECO:0000256" key="10">
    <source>
        <dbReference type="ARBA" id="ARBA00022967"/>
    </source>
</evidence>
<keyword evidence="11 18" id="KW-1133">Transmembrane helix</keyword>
<comment type="similarity">
    <text evidence="3 16">Belongs to the AlaDH/PNT family.</text>
</comment>
<dbReference type="InterPro" id="IPR036291">
    <property type="entry name" value="NAD(P)-bd_dom_sf"/>
</dbReference>
<feature type="region of interest" description="Disordered" evidence="17">
    <location>
        <begin position="376"/>
        <end position="397"/>
    </location>
</feature>
<evidence type="ECO:0000256" key="17">
    <source>
        <dbReference type="SAM" id="MobiDB-lite"/>
    </source>
</evidence>
<dbReference type="FunFam" id="3.40.50.720:FF:000028">
    <property type="entry name" value="NAD(P) transhydrogenase subunit alpha"/>
    <property type="match status" value="1"/>
</dbReference>
<comment type="catalytic activity">
    <reaction evidence="14 16">
        <text>NAD(+) + NADPH + H(+)(in) = NADH + NADP(+) + H(+)(out)</text>
        <dbReference type="Rhea" id="RHEA:47992"/>
        <dbReference type="ChEBI" id="CHEBI:15378"/>
        <dbReference type="ChEBI" id="CHEBI:57540"/>
        <dbReference type="ChEBI" id="CHEBI:57783"/>
        <dbReference type="ChEBI" id="CHEBI:57945"/>
        <dbReference type="ChEBI" id="CHEBI:58349"/>
        <dbReference type="EC" id="7.1.1.1"/>
    </reaction>
</comment>
<feature type="compositionally biased region" description="Low complexity" evidence="17">
    <location>
        <begin position="376"/>
        <end position="388"/>
    </location>
</feature>
<dbReference type="GO" id="GO:0050661">
    <property type="term" value="F:NADP binding"/>
    <property type="evidence" value="ECO:0007669"/>
    <property type="project" value="TreeGrafter"/>
</dbReference>
<evidence type="ECO:0000256" key="3">
    <source>
        <dbReference type="ARBA" id="ARBA00005689"/>
    </source>
</evidence>
<feature type="transmembrane region" description="Helical" evidence="18">
    <location>
        <begin position="425"/>
        <end position="444"/>
    </location>
</feature>
<dbReference type="GO" id="GO:0005886">
    <property type="term" value="C:plasma membrane"/>
    <property type="evidence" value="ECO:0007669"/>
    <property type="project" value="UniProtKB-SubCell"/>
</dbReference>
<evidence type="ECO:0000256" key="12">
    <source>
        <dbReference type="ARBA" id="ARBA00023027"/>
    </source>
</evidence>
<evidence type="ECO:0000256" key="9">
    <source>
        <dbReference type="ARBA" id="ARBA00022857"/>
    </source>
</evidence>
<organism evidence="21 22">
    <name type="scientific">Vibrio superstes NBRC 103154</name>
    <dbReference type="NCBI Taxonomy" id="1219062"/>
    <lineage>
        <taxon>Bacteria</taxon>
        <taxon>Pseudomonadati</taxon>
        <taxon>Pseudomonadota</taxon>
        <taxon>Gammaproteobacteria</taxon>
        <taxon>Vibrionales</taxon>
        <taxon>Vibrionaceae</taxon>
        <taxon>Vibrio</taxon>
    </lineage>
</organism>
<evidence type="ECO:0000256" key="2">
    <source>
        <dbReference type="ARBA" id="ARBA00004429"/>
    </source>
</evidence>
<dbReference type="EMBL" id="BJXK01000005">
    <property type="protein sequence ID" value="GEM79385.1"/>
    <property type="molecule type" value="Genomic_DNA"/>
</dbReference>
<keyword evidence="6" id="KW-0997">Cell inner membrane</keyword>
<keyword evidence="5" id="KW-1003">Cell membrane</keyword>
<name>A0A511QPX6_9VIBR</name>
<dbReference type="PANTHER" id="PTHR10160:SF19">
    <property type="entry name" value="PROTON-TRANSLOCATING NAD(P)(+) TRANSHYDROGENASE"/>
    <property type="match status" value="1"/>
</dbReference>
<evidence type="ECO:0000256" key="11">
    <source>
        <dbReference type="ARBA" id="ARBA00022989"/>
    </source>
</evidence>